<reference evidence="7 8" key="1">
    <citation type="submission" date="2014-04" db="EMBL/GenBank/DDBJ databases">
        <authorList>
            <consortium name="DOE Joint Genome Institute"/>
            <person name="Kuo A."/>
            <person name="Zuccaro A."/>
            <person name="Kohler A."/>
            <person name="Nagy L.G."/>
            <person name="Floudas D."/>
            <person name="Copeland A."/>
            <person name="Barry K.W."/>
            <person name="Cichocki N."/>
            <person name="Veneault-Fourrey C."/>
            <person name="LaButti K."/>
            <person name="Lindquist E.A."/>
            <person name="Lipzen A."/>
            <person name="Lundell T."/>
            <person name="Morin E."/>
            <person name="Murat C."/>
            <person name="Sun H."/>
            <person name="Tunlid A."/>
            <person name="Henrissat B."/>
            <person name="Grigoriev I.V."/>
            <person name="Hibbett D.S."/>
            <person name="Martin F."/>
            <person name="Nordberg H.P."/>
            <person name="Cantor M.N."/>
            <person name="Hua S.X."/>
        </authorList>
    </citation>
    <scope>NUCLEOTIDE SEQUENCE [LARGE SCALE GENOMIC DNA]</scope>
    <source>
        <strain evidence="7 8">MAFF 305830</strain>
    </source>
</reference>
<dbReference type="CDD" id="cd00067">
    <property type="entry name" value="GAL4"/>
    <property type="match status" value="1"/>
</dbReference>
<dbReference type="AlphaFoldDB" id="A0A0C3BHW0"/>
<dbReference type="Pfam" id="PF00172">
    <property type="entry name" value="Zn_clus"/>
    <property type="match status" value="1"/>
</dbReference>
<dbReference type="PANTHER" id="PTHR31001">
    <property type="entry name" value="UNCHARACTERIZED TRANSCRIPTIONAL REGULATORY PROTEIN"/>
    <property type="match status" value="1"/>
</dbReference>
<dbReference type="Pfam" id="PF04082">
    <property type="entry name" value="Fungal_trans"/>
    <property type="match status" value="1"/>
</dbReference>
<dbReference type="Gene3D" id="4.10.240.10">
    <property type="entry name" value="Zn(2)-C6 fungal-type DNA-binding domain"/>
    <property type="match status" value="1"/>
</dbReference>
<accession>A0A0C3BHW0</accession>
<feature type="region of interest" description="Disordered" evidence="5">
    <location>
        <begin position="666"/>
        <end position="688"/>
    </location>
</feature>
<gene>
    <name evidence="7" type="ORF">M408DRAFT_327954</name>
</gene>
<dbReference type="PROSITE" id="PS50048">
    <property type="entry name" value="ZN2_CY6_FUNGAL_2"/>
    <property type="match status" value="1"/>
</dbReference>
<dbReference type="GO" id="GO:0005634">
    <property type="term" value="C:nucleus"/>
    <property type="evidence" value="ECO:0007669"/>
    <property type="project" value="UniProtKB-SubCell"/>
</dbReference>
<feature type="coiled-coil region" evidence="4">
    <location>
        <begin position="84"/>
        <end position="111"/>
    </location>
</feature>
<evidence type="ECO:0000256" key="1">
    <source>
        <dbReference type="ARBA" id="ARBA00004123"/>
    </source>
</evidence>
<feature type="domain" description="Zn(2)-C6 fungal-type" evidence="6">
    <location>
        <begin position="38"/>
        <end position="68"/>
    </location>
</feature>
<dbReference type="PANTHER" id="PTHR31001:SF56">
    <property type="entry name" value="ZN(2)-C6 FUNGAL-TYPE DOMAIN-CONTAINING PROTEIN"/>
    <property type="match status" value="1"/>
</dbReference>
<dbReference type="InterPro" id="IPR050613">
    <property type="entry name" value="Sec_Metabolite_Reg"/>
</dbReference>
<protein>
    <recommendedName>
        <fullName evidence="6">Zn(2)-C6 fungal-type domain-containing protein</fullName>
    </recommendedName>
</protein>
<evidence type="ECO:0000313" key="7">
    <source>
        <dbReference type="EMBL" id="KIM31061.1"/>
    </source>
</evidence>
<proteinExistence type="predicted"/>
<feature type="region of interest" description="Disordered" evidence="5">
    <location>
        <begin position="1"/>
        <end position="37"/>
    </location>
</feature>
<dbReference type="GO" id="GO:0006351">
    <property type="term" value="P:DNA-templated transcription"/>
    <property type="evidence" value="ECO:0007669"/>
    <property type="project" value="InterPro"/>
</dbReference>
<dbReference type="OrthoDB" id="424974at2759"/>
<dbReference type="CDD" id="cd12148">
    <property type="entry name" value="fungal_TF_MHR"/>
    <property type="match status" value="1"/>
</dbReference>
<dbReference type="GO" id="GO:0000981">
    <property type="term" value="F:DNA-binding transcription factor activity, RNA polymerase II-specific"/>
    <property type="evidence" value="ECO:0007669"/>
    <property type="project" value="InterPro"/>
</dbReference>
<dbReference type="Proteomes" id="UP000054097">
    <property type="component" value="Unassembled WGS sequence"/>
</dbReference>
<evidence type="ECO:0000313" key="8">
    <source>
        <dbReference type="Proteomes" id="UP000054097"/>
    </source>
</evidence>
<dbReference type="SUPFAM" id="SSF57701">
    <property type="entry name" value="Zn2/Cys6 DNA-binding domain"/>
    <property type="match status" value="1"/>
</dbReference>
<evidence type="ECO:0000256" key="4">
    <source>
        <dbReference type="SAM" id="Coils"/>
    </source>
</evidence>
<dbReference type="InterPro" id="IPR036864">
    <property type="entry name" value="Zn2-C6_fun-type_DNA-bd_sf"/>
</dbReference>
<dbReference type="SMART" id="SM00066">
    <property type="entry name" value="GAL4"/>
    <property type="match status" value="1"/>
</dbReference>
<reference evidence="8" key="2">
    <citation type="submission" date="2015-01" db="EMBL/GenBank/DDBJ databases">
        <title>Evolutionary Origins and Diversification of the Mycorrhizal Mutualists.</title>
        <authorList>
            <consortium name="DOE Joint Genome Institute"/>
            <consortium name="Mycorrhizal Genomics Consortium"/>
            <person name="Kohler A."/>
            <person name="Kuo A."/>
            <person name="Nagy L.G."/>
            <person name="Floudas D."/>
            <person name="Copeland A."/>
            <person name="Barry K.W."/>
            <person name="Cichocki N."/>
            <person name="Veneault-Fourrey C."/>
            <person name="LaButti K."/>
            <person name="Lindquist E.A."/>
            <person name="Lipzen A."/>
            <person name="Lundell T."/>
            <person name="Morin E."/>
            <person name="Murat C."/>
            <person name="Riley R."/>
            <person name="Ohm R."/>
            <person name="Sun H."/>
            <person name="Tunlid A."/>
            <person name="Henrissat B."/>
            <person name="Grigoriev I.V."/>
            <person name="Hibbett D.S."/>
            <person name="Martin F."/>
        </authorList>
    </citation>
    <scope>NUCLEOTIDE SEQUENCE [LARGE SCALE GENOMIC DNA]</scope>
    <source>
        <strain evidence="8">MAFF 305830</strain>
    </source>
</reference>
<keyword evidence="8" id="KW-1185">Reference proteome</keyword>
<dbReference type="STRING" id="933852.A0A0C3BHW0"/>
<dbReference type="HOGENOM" id="CLU_007340_4_1_1"/>
<name>A0A0C3BHW0_SERVB</name>
<keyword evidence="2" id="KW-0479">Metal-binding</keyword>
<dbReference type="EMBL" id="KN824283">
    <property type="protein sequence ID" value="KIM31061.1"/>
    <property type="molecule type" value="Genomic_DNA"/>
</dbReference>
<organism evidence="7 8">
    <name type="scientific">Serendipita vermifera MAFF 305830</name>
    <dbReference type="NCBI Taxonomy" id="933852"/>
    <lineage>
        <taxon>Eukaryota</taxon>
        <taxon>Fungi</taxon>
        <taxon>Dikarya</taxon>
        <taxon>Basidiomycota</taxon>
        <taxon>Agaricomycotina</taxon>
        <taxon>Agaricomycetes</taxon>
        <taxon>Sebacinales</taxon>
        <taxon>Serendipitaceae</taxon>
        <taxon>Serendipita</taxon>
    </lineage>
</organism>
<evidence type="ECO:0000256" key="2">
    <source>
        <dbReference type="ARBA" id="ARBA00022723"/>
    </source>
</evidence>
<dbReference type="GO" id="GO:0003677">
    <property type="term" value="F:DNA binding"/>
    <property type="evidence" value="ECO:0007669"/>
    <property type="project" value="InterPro"/>
</dbReference>
<sequence>MPATEDQEPASSGNTQNEREVGKVPTARQARRGPAPQECTECRRLKLRCNRQSPCATCLKRGVLDRCTGATSPEVATDPASLLLAAAASTVRELQDRNKALEKHITELQQAVLDVLHGDTSVMKPEHILHAELIELKHKNKVAACIDKSEMQTQLVESFGTLTVSSDKEHTSWLGSTASSEFFIERNEGLRDFKTSRWNFDQRGFPAEVMFLGRVFAFSPTQEEKSQNARAALRSVAPSKDIAYRLCDNFFVYGSWLSQPVCRTEFFEETFEPLLNAPDWNSFTYDRISLLFSVLSVGVLLDVGTEARHSHSYRLHKIGCGALGLSEYLESPSITSCQTLVTICLFHLFSDDPDGPSRCWGITGLVLRLAQSVRLHRKNTVFEQNPKEYTRRSRLWWEISFLDRIQSLFYGRPSGIITNQCDMPLPKEEPGQSSYEVAKYRFVDECLVPVLNQALAVLPPSYATILKLDKKIRDFKNDENAPPQDSPESLSLNNTLQNYALNGYKEMTLLYLHRSAFIAALREHPQDPLKHKFAPSVLAVHKAACVVIWNTHLLLQQYSFLVPRLYIWCLHAFSASVLLAALITRSPGSNLTPSALKKLDYALSCFEQCKENVRMSTALPIVLKFRNMARKAFASFQAGQDPRPSEADQEQLSILSGTTQVVFSGAAAQEDSPNSSSDSGSVITPSSDLHSTLQQHFRAVEWEQQQYDPLNTVFESTQNMPPPPPVLPPPTFGYGASNATSADPLGLSAFSSLAAGQLPMPLDGVNFNFNVVQEQNSEDPLDFLLSTQIANETASQSWDYVAGQE</sequence>
<feature type="compositionally biased region" description="Low complexity" evidence="5">
    <location>
        <begin position="672"/>
        <end position="681"/>
    </location>
</feature>
<dbReference type="InterPro" id="IPR007219">
    <property type="entry name" value="XnlR_reg_dom"/>
</dbReference>
<evidence type="ECO:0000256" key="5">
    <source>
        <dbReference type="SAM" id="MobiDB-lite"/>
    </source>
</evidence>
<keyword evidence="3" id="KW-0539">Nucleus</keyword>
<dbReference type="GO" id="GO:0008270">
    <property type="term" value="F:zinc ion binding"/>
    <property type="evidence" value="ECO:0007669"/>
    <property type="project" value="InterPro"/>
</dbReference>
<evidence type="ECO:0000256" key="3">
    <source>
        <dbReference type="ARBA" id="ARBA00023242"/>
    </source>
</evidence>
<keyword evidence="4" id="KW-0175">Coiled coil</keyword>
<dbReference type="SMART" id="SM00906">
    <property type="entry name" value="Fungal_trans"/>
    <property type="match status" value="1"/>
</dbReference>
<evidence type="ECO:0000259" key="6">
    <source>
        <dbReference type="PROSITE" id="PS50048"/>
    </source>
</evidence>
<dbReference type="InterPro" id="IPR001138">
    <property type="entry name" value="Zn2Cys6_DnaBD"/>
</dbReference>
<comment type="subcellular location">
    <subcellularLocation>
        <location evidence="1">Nucleus</location>
    </subcellularLocation>
</comment>